<protein>
    <submittedName>
        <fullName evidence="1">Uncharacterized protein</fullName>
    </submittedName>
</protein>
<gene>
    <name evidence="1" type="ORF">ElyMa_004806100</name>
</gene>
<evidence type="ECO:0000313" key="1">
    <source>
        <dbReference type="EMBL" id="GFS10324.1"/>
    </source>
</evidence>
<evidence type="ECO:0000313" key="2">
    <source>
        <dbReference type="Proteomes" id="UP000762676"/>
    </source>
</evidence>
<dbReference type="AlphaFoldDB" id="A0AAV4IJB6"/>
<comment type="caution">
    <text evidence="1">The sequence shown here is derived from an EMBL/GenBank/DDBJ whole genome shotgun (WGS) entry which is preliminary data.</text>
</comment>
<keyword evidence="2" id="KW-1185">Reference proteome</keyword>
<name>A0AAV4IJB6_9GAST</name>
<sequence length="171" mass="19577">MYIVAGNTTGRFLFENISIENKPTFYLCTQITPEKLKLQQLAKAKAWEEEQKRKLQAAPVIAVGCFFEHSPSPLMAGDVRLLYEFRTINPGSAAHVTRKSPDQMTFATAGLFVNTRPGTADRLKSDRSQAWDCLRPIRKVEKKKKKKNERERVVLKRTDVDPEKDRLCCPH</sequence>
<reference evidence="1 2" key="1">
    <citation type="journal article" date="2021" name="Elife">
        <title>Chloroplast acquisition without the gene transfer in kleptoplastic sea slugs, Plakobranchus ocellatus.</title>
        <authorList>
            <person name="Maeda T."/>
            <person name="Takahashi S."/>
            <person name="Yoshida T."/>
            <person name="Shimamura S."/>
            <person name="Takaki Y."/>
            <person name="Nagai Y."/>
            <person name="Toyoda A."/>
            <person name="Suzuki Y."/>
            <person name="Arimoto A."/>
            <person name="Ishii H."/>
            <person name="Satoh N."/>
            <person name="Nishiyama T."/>
            <person name="Hasebe M."/>
            <person name="Maruyama T."/>
            <person name="Minagawa J."/>
            <person name="Obokata J."/>
            <person name="Shigenobu S."/>
        </authorList>
    </citation>
    <scope>NUCLEOTIDE SEQUENCE [LARGE SCALE GENOMIC DNA]</scope>
</reference>
<accession>A0AAV4IJB6</accession>
<organism evidence="1 2">
    <name type="scientific">Elysia marginata</name>
    <dbReference type="NCBI Taxonomy" id="1093978"/>
    <lineage>
        <taxon>Eukaryota</taxon>
        <taxon>Metazoa</taxon>
        <taxon>Spiralia</taxon>
        <taxon>Lophotrochozoa</taxon>
        <taxon>Mollusca</taxon>
        <taxon>Gastropoda</taxon>
        <taxon>Heterobranchia</taxon>
        <taxon>Euthyneura</taxon>
        <taxon>Panpulmonata</taxon>
        <taxon>Sacoglossa</taxon>
        <taxon>Placobranchoidea</taxon>
        <taxon>Plakobranchidae</taxon>
        <taxon>Elysia</taxon>
    </lineage>
</organism>
<dbReference type="EMBL" id="BMAT01009626">
    <property type="protein sequence ID" value="GFS10324.1"/>
    <property type="molecule type" value="Genomic_DNA"/>
</dbReference>
<dbReference type="Proteomes" id="UP000762676">
    <property type="component" value="Unassembled WGS sequence"/>
</dbReference>
<proteinExistence type="predicted"/>